<dbReference type="Proteomes" id="UP000652219">
    <property type="component" value="Unassembled WGS sequence"/>
</dbReference>
<feature type="compositionally biased region" description="Acidic residues" evidence="1">
    <location>
        <begin position="66"/>
        <end position="77"/>
    </location>
</feature>
<comment type="caution">
    <text evidence="3">The sequence shown here is derived from an EMBL/GenBank/DDBJ whole genome shotgun (WGS) entry which is preliminary data.</text>
</comment>
<accession>A0A8H6J7W8</accession>
<evidence type="ECO:0000256" key="1">
    <source>
        <dbReference type="SAM" id="MobiDB-lite"/>
    </source>
</evidence>
<evidence type="ECO:0000313" key="3">
    <source>
        <dbReference type="EMBL" id="KAF6807773.1"/>
    </source>
</evidence>
<name>A0A8H6J7W8_9PEZI</name>
<feature type="transmembrane region" description="Helical" evidence="2">
    <location>
        <begin position="105"/>
        <end position="132"/>
    </location>
</feature>
<keyword evidence="2" id="KW-0472">Membrane</keyword>
<keyword evidence="2" id="KW-1133">Transmembrane helix</keyword>
<keyword evidence="2" id="KW-0812">Transmembrane</keyword>
<organism evidence="3 4">
    <name type="scientific">Colletotrichum sojae</name>
    <dbReference type="NCBI Taxonomy" id="2175907"/>
    <lineage>
        <taxon>Eukaryota</taxon>
        <taxon>Fungi</taxon>
        <taxon>Dikarya</taxon>
        <taxon>Ascomycota</taxon>
        <taxon>Pezizomycotina</taxon>
        <taxon>Sordariomycetes</taxon>
        <taxon>Hypocreomycetidae</taxon>
        <taxon>Glomerellales</taxon>
        <taxon>Glomerellaceae</taxon>
        <taxon>Colletotrichum</taxon>
        <taxon>Colletotrichum orchidearum species complex</taxon>
    </lineage>
</organism>
<reference evidence="3 4" key="1">
    <citation type="journal article" date="2020" name="Phytopathology">
        <title>Genome Sequence Resources of Colletotrichum truncatum, C. plurivorum, C. musicola, and C. sojae: Four Species Pathogenic to Soybean (Glycine max).</title>
        <authorList>
            <person name="Rogerio F."/>
            <person name="Boufleur T.R."/>
            <person name="Ciampi-Guillardi M."/>
            <person name="Sukno S.A."/>
            <person name="Thon M.R."/>
            <person name="Massola Junior N.S."/>
            <person name="Baroncelli R."/>
        </authorList>
    </citation>
    <scope>NUCLEOTIDE SEQUENCE [LARGE SCALE GENOMIC DNA]</scope>
    <source>
        <strain evidence="3 4">LFN0009</strain>
    </source>
</reference>
<protein>
    <submittedName>
        <fullName evidence="3">Uncharacterized protein</fullName>
    </submittedName>
</protein>
<evidence type="ECO:0000256" key="2">
    <source>
        <dbReference type="SAM" id="Phobius"/>
    </source>
</evidence>
<keyword evidence="4" id="KW-1185">Reference proteome</keyword>
<gene>
    <name evidence="3" type="ORF">CSOJ01_07975</name>
</gene>
<proteinExistence type="predicted"/>
<dbReference type="AlphaFoldDB" id="A0A8H6J7W8"/>
<feature type="compositionally biased region" description="Polar residues" evidence="1">
    <location>
        <begin position="79"/>
        <end position="91"/>
    </location>
</feature>
<evidence type="ECO:0000313" key="4">
    <source>
        <dbReference type="Proteomes" id="UP000652219"/>
    </source>
</evidence>
<sequence>MSRFSTVEQTLRDLESPTEPLRRRRSTGDIVHLPPSEATEGRQQPNRARTLSFHHGFQQGSPGQLVEDDPSGEEESPDTVSQAEGTGSSTDWRNEVPSVYTWGPFWLQLAVLGVFAGIFLCSAIALTVMLWYSEKSHGLCETRSDPEYIWRFAPAAGRLS</sequence>
<dbReference type="EMBL" id="WIGN01000130">
    <property type="protein sequence ID" value="KAF6807773.1"/>
    <property type="molecule type" value="Genomic_DNA"/>
</dbReference>
<feature type="region of interest" description="Disordered" evidence="1">
    <location>
        <begin position="1"/>
        <end position="93"/>
    </location>
</feature>